<dbReference type="Gene3D" id="3.40.630.10">
    <property type="entry name" value="Zn peptidases"/>
    <property type="match status" value="1"/>
</dbReference>
<proteinExistence type="inferred from homology"/>
<dbReference type="InterPro" id="IPR001261">
    <property type="entry name" value="ArgE/DapE_CS"/>
</dbReference>
<evidence type="ECO:0000256" key="3">
    <source>
        <dbReference type="ARBA" id="ARBA00022723"/>
    </source>
</evidence>
<dbReference type="InterPro" id="IPR002933">
    <property type="entry name" value="Peptidase_M20"/>
</dbReference>
<reference evidence="10" key="1">
    <citation type="journal article" date="2019" name="Int. J. Syst. Evol. Microbiol.">
        <title>The Global Catalogue of Microorganisms (GCM) 10K type strain sequencing project: providing services to taxonomists for standard genome sequencing and annotation.</title>
        <authorList>
            <consortium name="The Broad Institute Genomics Platform"/>
            <consortium name="The Broad Institute Genome Sequencing Center for Infectious Disease"/>
            <person name="Wu L."/>
            <person name="Ma J."/>
        </authorList>
    </citation>
    <scope>NUCLEOTIDE SEQUENCE [LARGE SCALE GENOMIC DNA]</scope>
    <source>
        <strain evidence="10">CGMCC 1.13574</strain>
    </source>
</reference>
<keyword evidence="5" id="KW-0862">Zinc</keyword>
<sequence length="404" mass="44142">MLSNGKGVMLVQLNEQQVVKRFLELVKINAPSHQERPVADYLLKALQEYGLEAFEDDAGQRALHRLNQETVKTLGQAPKTGNLIAFMKGNQEGVPALMFTAHMDTVVPNKGIRPIEQDGVIKTDGKTILGADDRSGICAILEAIRYLQENDVPHGDLQFVFTIAEETGLFGSLYLEEKNIRSQYAFVMDSGGPPDTIITQAPTEVDFTVRIFGKAAHSGVNPEDGLNAISVAADALANLTFGRIDEETTSNIGIIKGGERTNIVCDRCEINGEVRSRNDQKLNEQIAKIRTAFDLAVEKWSARMDFEEEKIYLGFNLTEADEVVRLAMEGVRKAGLEPKLAPRGGGSDTNNLNAKGIPAVNLGVGATKDHTVEESLKVKDLIDATRLVIGIIQTAAERTEVKSR</sequence>
<keyword evidence="3" id="KW-0479">Metal-binding</keyword>
<feature type="domain" description="Peptidase M20 dimerisation" evidence="8">
    <location>
        <begin position="206"/>
        <end position="294"/>
    </location>
</feature>
<dbReference type="SUPFAM" id="SSF53187">
    <property type="entry name" value="Zn-dependent exopeptidases"/>
    <property type="match status" value="1"/>
</dbReference>
<evidence type="ECO:0000256" key="7">
    <source>
        <dbReference type="PIRNR" id="PIRNR001123"/>
    </source>
</evidence>
<keyword evidence="2" id="KW-0645">Protease</keyword>
<comment type="cofactor">
    <cofactor evidence="1">
        <name>Zn(2+)</name>
        <dbReference type="ChEBI" id="CHEBI:29105"/>
    </cofactor>
</comment>
<keyword evidence="4" id="KW-0378">Hydrolase</keyword>
<evidence type="ECO:0000256" key="2">
    <source>
        <dbReference type="ARBA" id="ARBA00022670"/>
    </source>
</evidence>
<dbReference type="Proteomes" id="UP001597343">
    <property type="component" value="Unassembled WGS sequence"/>
</dbReference>
<dbReference type="PANTHER" id="PTHR42994:SF2">
    <property type="entry name" value="PEPTIDASE"/>
    <property type="match status" value="1"/>
</dbReference>
<keyword evidence="10" id="KW-1185">Reference proteome</keyword>
<comment type="similarity">
    <text evidence="7">Belongs to the peptidase M42 family.</text>
</comment>
<keyword evidence="6" id="KW-0482">Metalloprotease</keyword>
<dbReference type="RefSeq" id="WP_386043950.1">
    <property type="nucleotide sequence ID" value="NZ_JBHUIO010000002.1"/>
</dbReference>
<dbReference type="NCBIfam" id="TIGR01883">
    <property type="entry name" value="PepT-like"/>
    <property type="match status" value="1"/>
</dbReference>
<dbReference type="PROSITE" id="PS00758">
    <property type="entry name" value="ARGE_DAPE_CPG2_1"/>
    <property type="match status" value="1"/>
</dbReference>
<protein>
    <submittedName>
        <fullName evidence="9">M20/M25/M40 family metallo-hydrolase</fullName>
    </submittedName>
</protein>
<evidence type="ECO:0000259" key="8">
    <source>
        <dbReference type="Pfam" id="PF07687"/>
    </source>
</evidence>
<comment type="caution">
    <text evidence="9">The sequence shown here is derived from an EMBL/GenBank/DDBJ whole genome shotgun (WGS) entry which is preliminary data.</text>
</comment>
<name>A0ABW4ZSV2_9BACL</name>
<organism evidence="9 10">
    <name type="scientific">Tumebacillus lipolyticus</name>
    <dbReference type="NCBI Taxonomy" id="1280370"/>
    <lineage>
        <taxon>Bacteria</taxon>
        <taxon>Bacillati</taxon>
        <taxon>Bacillota</taxon>
        <taxon>Bacilli</taxon>
        <taxon>Bacillales</taxon>
        <taxon>Alicyclobacillaceae</taxon>
        <taxon>Tumebacillus</taxon>
    </lineage>
</organism>
<dbReference type="InterPro" id="IPR008007">
    <property type="entry name" value="Peptidase_M42"/>
</dbReference>
<evidence type="ECO:0000313" key="9">
    <source>
        <dbReference type="EMBL" id="MFD2168892.1"/>
    </source>
</evidence>
<dbReference type="Gene3D" id="3.30.70.360">
    <property type="match status" value="1"/>
</dbReference>
<evidence type="ECO:0000256" key="4">
    <source>
        <dbReference type="ARBA" id="ARBA00022801"/>
    </source>
</evidence>
<dbReference type="Pfam" id="PF01546">
    <property type="entry name" value="Peptidase_M20"/>
    <property type="match status" value="1"/>
</dbReference>
<gene>
    <name evidence="9" type="ORF">ACFSOY_02510</name>
</gene>
<dbReference type="InterPro" id="IPR036264">
    <property type="entry name" value="Bact_exopeptidase_dim_dom"/>
</dbReference>
<accession>A0ABW4ZSV2</accession>
<evidence type="ECO:0000256" key="6">
    <source>
        <dbReference type="ARBA" id="ARBA00023049"/>
    </source>
</evidence>
<evidence type="ECO:0000256" key="1">
    <source>
        <dbReference type="ARBA" id="ARBA00001947"/>
    </source>
</evidence>
<dbReference type="PIRSF" id="PIRSF001123">
    <property type="entry name" value="PepA_GA"/>
    <property type="match status" value="1"/>
</dbReference>
<dbReference type="PANTHER" id="PTHR42994">
    <property type="entry name" value="PEPTIDASE T"/>
    <property type="match status" value="1"/>
</dbReference>
<dbReference type="InterPro" id="IPR011650">
    <property type="entry name" value="Peptidase_M20_dimer"/>
</dbReference>
<evidence type="ECO:0000313" key="10">
    <source>
        <dbReference type="Proteomes" id="UP001597343"/>
    </source>
</evidence>
<dbReference type="InterPro" id="IPR010162">
    <property type="entry name" value="PepT-like"/>
</dbReference>
<evidence type="ECO:0000256" key="5">
    <source>
        <dbReference type="ARBA" id="ARBA00022833"/>
    </source>
</evidence>
<dbReference type="Pfam" id="PF07687">
    <property type="entry name" value="M20_dimer"/>
    <property type="match status" value="1"/>
</dbReference>
<dbReference type="EMBL" id="JBHUIO010000002">
    <property type="protein sequence ID" value="MFD2168892.1"/>
    <property type="molecule type" value="Genomic_DNA"/>
</dbReference>
<dbReference type="SUPFAM" id="SSF55031">
    <property type="entry name" value="Bacterial exopeptidase dimerisation domain"/>
    <property type="match status" value="1"/>
</dbReference>